<dbReference type="AlphaFoldDB" id="A0A2S0L5E7"/>
<evidence type="ECO:0000256" key="7">
    <source>
        <dbReference type="ARBA" id="ARBA00022741"/>
    </source>
</evidence>
<dbReference type="Gene3D" id="3.40.50.300">
    <property type="entry name" value="P-loop containing nucleotide triphosphate hydrolases"/>
    <property type="match status" value="1"/>
</dbReference>
<keyword evidence="3" id="KW-0808">Transferase</keyword>
<sequence length="612" mass="68058">MHLALYRSERPERFEEIIGQKHIVKILRNQIKKGTVSQSYLFAGTRGTGKTTTARILAKAVNCTCSEPGVDLPCGECANCRAITEGRFLDVVELDAASNNGVESLRQITESVQYPPTVGKYKVYIIDEAHMLTDSAENAFLKTLEEPPAHVIFILATTNPEKIKATIKSRCLTLNFRHVSENDLLDGMRRICQKKAINIEEDALAVIARKADGSVRDALSLLEQCINAGDELITRELVLEYTGGAGDDFYIELTDAIRTGEAGTALADIDSMVRIGKDAKQLLSDWLMHYRNLMICKYVQDPSELVNASSENTVRIVAQAKSLSDEAINYGIRLLSDTVNKAKFSTMPRILLETCVIKLIVGESAEVRTEPVRINANISMSARTPRTEAGTAPATSSAQRLNAKAENHRPESISAEASQSGTPKEEPQATNAYEKQVQPRPNASAERAQDVEEPQPLFEQKFNPLEGAPPDRHIVEFEANHNLDEMWDRICDQMARTDAMFMAMVAKYTRLVDLHGSELTVEVKKTKSLMADDALDELNRITKALYGDKFYITLRVVEYNPADARELSQVEEPGLQRFDEELIDAAEEKDEIAKEVAKDVADFFGVDKIDIK</sequence>
<dbReference type="FunFam" id="3.40.50.300:FF:000014">
    <property type="entry name" value="DNA polymerase III subunit gamma/tau"/>
    <property type="match status" value="1"/>
</dbReference>
<evidence type="ECO:0000313" key="14">
    <source>
        <dbReference type="EMBL" id="AVM48424.1"/>
    </source>
</evidence>
<keyword evidence="15" id="KW-1185">Reference proteome</keyword>
<evidence type="ECO:0000313" key="15">
    <source>
        <dbReference type="Proteomes" id="UP000237883"/>
    </source>
</evidence>
<keyword evidence="9" id="KW-0067">ATP-binding</keyword>
<evidence type="ECO:0000256" key="11">
    <source>
        <dbReference type="ARBA" id="ARBA00049244"/>
    </source>
</evidence>
<keyword evidence="5" id="KW-0235">DNA replication</keyword>
<dbReference type="InterPro" id="IPR008921">
    <property type="entry name" value="DNA_pol3_clamp-load_cplx_C"/>
</dbReference>
<feature type="domain" description="AAA+ ATPase" evidence="13">
    <location>
        <begin position="36"/>
        <end position="186"/>
    </location>
</feature>
<gene>
    <name evidence="14" type="ORF">C5Q96_06015</name>
</gene>
<keyword evidence="4" id="KW-0548">Nucleotidyltransferase</keyword>
<dbReference type="InterPro" id="IPR003593">
    <property type="entry name" value="AAA+_ATPase"/>
</dbReference>
<reference evidence="15" key="1">
    <citation type="submission" date="2018-02" db="EMBL/GenBank/DDBJ databases">
        <authorList>
            <person name="Holder M.E."/>
            <person name="Ajami N.J."/>
            <person name="Petrosino J.F."/>
        </authorList>
    </citation>
    <scope>NUCLEOTIDE SEQUENCE [LARGE SCALE GENOMIC DNA]</scope>
    <source>
        <strain evidence="15">CCUG 47132</strain>
    </source>
</reference>
<dbReference type="OrthoDB" id="9810148at2"/>
<comment type="similarity">
    <text evidence="1">Belongs to the DnaX/STICHEL family.</text>
</comment>
<dbReference type="Gene3D" id="1.10.8.60">
    <property type="match status" value="1"/>
</dbReference>
<feature type="compositionally biased region" description="Polar residues" evidence="12">
    <location>
        <begin position="415"/>
        <end position="433"/>
    </location>
</feature>
<dbReference type="Proteomes" id="UP000237883">
    <property type="component" value="Chromosome"/>
</dbReference>
<dbReference type="GO" id="GO:0003887">
    <property type="term" value="F:DNA-directed DNA polymerase activity"/>
    <property type="evidence" value="ECO:0007669"/>
    <property type="project" value="UniProtKB-KW"/>
</dbReference>
<dbReference type="KEGG" id="mdv:C5Q96_06015"/>
<dbReference type="GeneID" id="78391817"/>
<protein>
    <recommendedName>
        <fullName evidence="2">DNA-directed DNA polymerase</fullName>
        <ecNumber evidence="2">2.7.7.7</ecNumber>
    </recommendedName>
</protein>
<evidence type="ECO:0000256" key="3">
    <source>
        <dbReference type="ARBA" id="ARBA00022679"/>
    </source>
</evidence>
<organism evidence="14 15">
    <name type="scientific">Mogibacterium diversum</name>
    <dbReference type="NCBI Taxonomy" id="114527"/>
    <lineage>
        <taxon>Bacteria</taxon>
        <taxon>Bacillati</taxon>
        <taxon>Bacillota</taxon>
        <taxon>Clostridia</taxon>
        <taxon>Peptostreptococcales</taxon>
        <taxon>Anaerovoracaceae</taxon>
        <taxon>Mogibacterium</taxon>
    </lineage>
</organism>
<dbReference type="SUPFAM" id="SSF48019">
    <property type="entry name" value="post-AAA+ oligomerization domain-like"/>
    <property type="match status" value="1"/>
</dbReference>
<keyword evidence="7" id="KW-0547">Nucleotide-binding</keyword>
<keyword evidence="10" id="KW-0239">DNA-directed DNA polymerase</keyword>
<dbReference type="PANTHER" id="PTHR11669:SF0">
    <property type="entry name" value="PROTEIN STICHEL-LIKE 2"/>
    <property type="match status" value="1"/>
</dbReference>
<dbReference type="Pfam" id="PF13177">
    <property type="entry name" value="DNA_pol3_delta2"/>
    <property type="match status" value="1"/>
</dbReference>
<dbReference type="EMBL" id="CP027228">
    <property type="protein sequence ID" value="AVM48424.1"/>
    <property type="molecule type" value="Genomic_DNA"/>
</dbReference>
<name>A0A2S0L5E7_9FIRM</name>
<dbReference type="GO" id="GO:0005524">
    <property type="term" value="F:ATP binding"/>
    <property type="evidence" value="ECO:0007669"/>
    <property type="project" value="UniProtKB-KW"/>
</dbReference>
<dbReference type="EC" id="2.7.7.7" evidence="2"/>
<evidence type="ECO:0000259" key="13">
    <source>
        <dbReference type="SMART" id="SM00382"/>
    </source>
</evidence>
<dbReference type="NCBIfam" id="NF004046">
    <property type="entry name" value="PRK05563.1"/>
    <property type="match status" value="1"/>
</dbReference>
<evidence type="ECO:0000256" key="4">
    <source>
        <dbReference type="ARBA" id="ARBA00022695"/>
    </source>
</evidence>
<dbReference type="InterPro" id="IPR012763">
    <property type="entry name" value="DNA_pol_III_sug/sutau_N"/>
</dbReference>
<evidence type="ECO:0000256" key="10">
    <source>
        <dbReference type="ARBA" id="ARBA00022932"/>
    </source>
</evidence>
<dbReference type="GO" id="GO:0046872">
    <property type="term" value="F:metal ion binding"/>
    <property type="evidence" value="ECO:0007669"/>
    <property type="project" value="UniProtKB-KW"/>
</dbReference>
<dbReference type="InterPro" id="IPR027417">
    <property type="entry name" value="P-loop_NTPase"/>
</dbReference>
<proteinExistence type="inferred from homology"/>
<comment type="catalytic activity">
    <reaction evidence="11">
        <text>DNA(n) + a 2'-deoxyribonucleoside 5'-triphosphate = DNA(n+1) + diphosphate</text>
        <dbReference type="Rhea" id="RHEA:22508"/>
        <dbReference type="Rhea" id="RHEA-COMP:17339"/>
        <dbReference type="Rhea" id="RHEA-COMP:17340"/>
        <dbReference type="ChEBI" id="CHEBI:33019"/>
        <dbReference type="ChEBI" id="CHEBI:61560"/>
        <dbReference type="ChEBI" id="CHEBI:173112"/>
        <dbReference type="EC" id="2.7.7.7"/>
    </reaction>
</comment>
<evidence type="ECO:0000256" key="12">
    <source>
        <dbReference type="SAM" id="MobiDB-lite"/>
    </source>
</evidence>
<evidence type="ECO:0000256" key="8">
    <source>
        <dbReference type="ARBA" id="ARBA00022833"/>
    </source>
</evidence>
<dbReference type="GO" id="GO:0009360">
    <property type="term" value="C:DNA polymerase III complex"/>
    <property type="evidence" value="ECO:0007669"/>
    <property type="project" value="InterPro"/>
</dbReference>
<keyword evidence="6" id="KW-0479">Metal-binding</keyword>
<evidence type="ECO:0000256" key="5">
    <source>
        <dbReference type="ARBA" id="ARBA00022705"/>
    </source>
</evidence>
<evidence type="ECO:0000256" key="2">
    <source>
        <dbReference type="ARBA" id="ARBA00012417"/>
    </source>
</evidence>
<dbReference type="RefSeq" id="WP_106057496.1">
    <property type="nucleotide sequence ID" value="NZ_CP027228.1"/>
</dbReference>
<dbReference type="SMART" id="SM00382">
    <property type="entry name" value="AAA"/>
    <property type="match status" value="1"/>
</dbReference>
<dbReference type="GO" id="GO:0003677">
    <property type="term" value="F:DNA binding"/>
    <property type="evidence" value="ECO:0007669"/>
    <property type="project" value="InterPro"/>
</dbReference>
<dbReference type="InterPro" id="IPR022754">
    <property type="entry name" value="DNA_pol_III_gamma-3"/>
</dbReference>
<evidence type="ECO:0000256" key="6">
    <source>
        <dbReference type="ARBA" id="ARBA00022723"/>
    </source>
</evidence>
<dbReference type="NCBIfam" id="TIGR02397">
    <property type="entry name" value="dnaX_nterm"/>
    <property type="match status" value="1"/>
</dbReference>
<dbReference type="GO" id="GO:0006261">
    <property type="term" value="P:DNA-templated DNA replication"/>
    <property type="evidence" value="ECO:0007669"/>
    <property type="project" value="TreeGrafter"/>
</dbReference>
<accession>A0A2S0L5E7</accession>
<dbReference type="CDD" id="cd18137">
    <property type="entry name" value="HLD_clamp_pol_III_gamma_tau"/>
    <property type="match status" value="1"/>
</dbReference>
<dbReference type="PANTHER" id="PTHR11669">
    <property type="entry name" value="REPLICATION FACTOR C / DNA POLYMERASE III GAMMA-TAU SUBUNIT"/>
    <property type="match status" value="1"/>
</dbReference>
<dbReference type="InterPro" id="IPR050238">
    <property type="entry name" value="DNA_Rep/Repair_Clamp_Loader"/>
</dbReference>
<dbReference type="Gene3D" id="1.20.272.10">
    <property type="match status" value="1"/>
</dbReference>
<dbReference type="Pfam" id="PF22608">
    <property type="entry name" value="DNAX_ATPase_lid"/>
    <property type="match status" value="1"/>
</dbReference>
<dbReference type="InterPro" id="IPR045085">
    <property type="entry name" value="HLD_clamp_pol_III_gamma_tau"/>
</dbReference>
<dbReference type="Pfam" id="PF12169">
    <property type="entry name" value="DNA_pol3_gamma3"/>
    <property type="match status" value="1"/>
</dbReference>
<keyword evidence="8" id="KW-0862">Zinc</keyword>
<dbReference type="SUPFAM" id="SSF52540">
    <property type="entry name" value="P-loop containing nucleoside triphosphate hydrolases"/>
    <property type="match status" value="1"/>
</dbReference>
<evidence type="ECO:0000256" key="9">
    <source>
        <dbReference type="ARBA" id="ARBA00022840"/>
    </source>
</evidence>
<evidence type="ECO:0000256" key="1">
    <source>
        <dbReference type="ARBA" id="ARBA00006360"/>
    </source>
</evidence>
<dbReference type="FunFam" id="1.10.8.60:FF:000013">
    <property type="entry name" value="DNA polymerase III subunit gamma/tau"/>
    <property type="match status" value="1"/>
</dbReference>
<feature type="region of interest" description="Disordered" evidence="12">
    <location>
        <begin position="383"/>
        <end position="455"/>
    </location>
</feature>